<dbReference type="InterPro" id="IPR058594">
    <property type="entry name" value="PB1-like_dom_pln"/>
</dbReference>
<feature type="compositionally biased region" description="Polar residues" evidence="2">
    <location>
        <begin position="334"/>
        <end position="344"/>
    </location>
</feature>
<comment type="caution">
    <text evidence="4">The sequence shown here is derived from an EMBL/GenBank/DDBJ whole genome shotgun (WGS) entry which is preliminary data.</text>
</comment>
<organism evidence="4 5">
    <name type="scientific">Tanacetum coccineum</name>
    <dbReference type="NCBI Taxonomy" id="301880"/>
    <lineage>
        <taxon>Eukaryota</taxon>
        <taxon>Viridiplantae</taxon>
        <taxon>Streptophyta</taxon>
        <taxon>Embryophyta</taxon>
        <taxon>Tracheophyta</taxon>
        <taxon>Spermatophyta</taxon>
        <taxon>Magnoliopsida</taxon>
        <taxon>eudicotyledons</taxon>
        <taxon>Gunneridae</taxon>
        <taxon>Pentapetalae</taxon>
        <taxon>asterids</taxon>
        <taxon>campanulids</taxon>
        <taxon>Asterales</taxon>
        <taxon>Asteraceae</taxon>
        <taxon>Asteroideae</taxon>
        <taxon>Anthemideae</taxon>
        <taxon>Anthemidinae</taxon>
        <taxon>Tanacetum</taxon>
    </lineage>
</organism>
<evidence type="ECO:0000259" key="3">
    <source>
        <dbReference type="Pfam" id="PF26130"/>
    </source>
</evidence>
<accession>A0ABQ5AQN0</accession>
<dbReference type="Pfam" id="PF26130">
    <property type="entry name" value="PB1-like"/>
    <property type="match status" value="1"/>
</dbReference>
<evidence type="ECO:0000256" key="1">
    <source>
        <dbReference type="SAM" id="Coils"/>
    </source>
</evidence>
<keyword evidence="5" id="KW-1185">Reference proteome</keyword>
<evidence type="ECO:0000313" key="5">
    <source>
        <dbReference type="Proteomes" id="UP001151760"/>
    </source>
</evidence>
<keyword evidence="1" id="KW-0175">Coiled coil</keyword>
<feature type="compositionally biased region" description="Basic residues" evidence="2">
    <location>
        <begin position="377"/>
        <end position="386"/>
    </location>
</feature>
<feature type="domain" description="PB1-like" evidence="3">
    <location>
        <begin position="36"/>
        <end position="88"/>
    </location>
</feature>
<protein>
    <recommendedName>
        <fullName evidence="3">PB1-like domain-containing protein</fullName>
    </recommendedName>
</protein>
<feature type="coiled-coil region" evidence="1">
    <location>
        <begin position="260"/>
        <end position="287"/>
    </location>
</feature>
<proteinExistence type="predicted"/>
<sequence>MVLVDHTGWKLRRKQWTGTTDQLIKDLEAAYDNASNMFSIRIHHGGKIQRYPGRMYVSGRVDIFDMVNIDLLTIIALNMIVLKLGYTEHGVTTLDSYLRVPRFRATLEEITDEPGSITANKTKKMLLLTWHKSSETTKELVCDSVTPSSLPQHDSSTSCKDFVCFADVAGSGVDSSGLNHDTSFGIDDLDLNLHEPVSTQEPIVEEVSTQEPIVAEVGTQEFSVEDVVIEDYIFVDEENEIVEPDVDVHLFGIGMDLPFNNIDEERKLQEEKELAELRKEMEGLINASVSRRCEGKVPVFTMTQCTGPTGLNRGMEAGPSGSSGPTTRSKKKNTGTNDDSQASPSFLDAHDKGDWKQISEKRMKNQAKNNKTEHRIEKHKKSQSQS</sequence>
<evidence type="ECO:0000256" key="2">
    <source>
        <dbReference type="SAM" id="MobiDB-lite"/>
    </source>
</evidence>
<dbReference type="EMBL" id="BQNB010012502">
    <property type="protein sequence ID" value="GJT04339.1"/>
    <property type="molecule type" value="Genomic_DNA"/>
</dbReference>
<feature type="region of interest" description="Disordered" evidence="2">
    <location>
        <begin position="305"/>
        <end position="386"/>
    </location>
</feature>
<feature type="compositionally biased region" description="Low complexity" evidence="2">
    <location>
        <begin position="318"/>
        <end position="327"/>
    </location>
</feature>
<name>A0ABQ5AQN0_9ASTR</name>
<feature type="compositionally biased region" description="Basic and acidic residues" evidence="2">
    <location>
        <begin position="348"/>
        <end position="363"/>
    </location>
</feature>
<reference evidence="4" key="2">
    <citation type="submission" date="2022-01" db="EMBL/GenBank/DDBJ databases">
        <authorList>
            <person name="Yamashiro T."/>
            <person name="Shiraishi A."/>
            <person name="Satake H."/>
            <person name="Nakayama K."/>
        </authorList>
    </citation>
    <scope>NUCLEOTIDE SEQUENCE</scope>
</reference>
<reference evidence="4" key="1">
    <citation type="journal article" date="2022" name="Int. J. Mol. Sci.">
        <title>Draft Genome of Tanacetum Coccineum: Genomic Comparison of Closely Related Tanacetum-Family Plants.</title>
        <authorList>
            <person name="Yamashiro T."/>
            <person name="Shiraishi A."/>
            <person name="Nakayama K."/>
            <person name="Satake H."/>
        </authorList>
    </citation>
    <scope>NUCLEOTIDE SEQUENCE</scope>
</reference>
<dbReference type="Proteomes" id="UP001151760">
    <property type="component" value="Unassembled WGS sequence"/>
</dbReference>
<gene>
    <name evidence="4" type="ORF">Tco_0838801</name>
</gene>
<evidence type="ECO:0000313" key="4">
    <source>
        <dbReference type="EMBL" id="GJT04339.1"/>
    </source>
</evidence>